<dbReference type="Proteomes" id="UP000295578">
    <property type="component" value="Unassembled WGS sequence"/>
</dbReference>
<dbReference type="SUPFAM" id="SSF53474">
    <property type="entry name" value="alpha/beta-Hydrolases"/>
    <property type="match status" value="1"/>
</dbReference>
<proteinExistence type="predicted"/>
<dbReference type="GO" id="GO:0016787">
    <property type="term" value="F:hydrolase activity"/>
    <property type="evidence" value="ECO:0007669"/>
    <property type="project" value="UniProtKB-KW"/>
</dbReference>
<evidence type="ECO:0000259" key="1">
    <source>
        <dbReference type="Pfam" id="PF00561"/>
    </source>
</evidence>
<dbReference type="InterPro" id="IPR029058">
    <property type="entry name" value="AB_hydrolase_fold"/>
</dbReference>
<dbReference type="Pfam" id="PF00561">
    <property type="entry name" value="Abhydrolase_1"/>
    <property type="match status" value="1"/>
</dbReference>
<feature type="domain" description="AB hydrolase-1" evidence="1">
    <location>
        <begin position="10"/>
        <end position="236"/>
    </location>
</feature>
<dbReference type="PANTHER" id="PTHR43798">
    <property type="entry name" value="MONOACYLGLYCEROL LIPASE"/>
    <property type="match status" value="1"/>
</dbReference>
<dbReference type="InterPro" id="IPR000073">
    <property type="entry name" value="AB_hydrolase_1"/>
</dbReference>
<evidence type="ECO:0000313" key="3">
    <source>
        <dbReference type="Proteomes" id="UP000295578"/>
    </source>
</evidence>
<protein>
    <submittedName>
        <fullName evidence="2">Alpha/beta hydrolase</fullName>
    </submittedName>
</protein>
<dbReference type="Gene3D" id="3.40.50.1820">
    <property type="entry name" value="alpha/beta hydrolase"/>
    <property type="match status" value="1"/>
</dbReference>
<dbReference type="GO" id="GO:0016020">
    <property type="term" value="C:membrane"/>
    <property type="evidence" value="ECO:0007669"/>
    <property type="project" value="TreeGrafter"/>
</dbReference>
<name>A0A4R4ZYL1_9ACTN</name>
<dbReference type="OrthoDB" id="63519at2"/>
<dbReference type="EMBL" id="SMKY01000365">
    <property type="protein sequence ID" value="TDD64383.1"/>
    <property type="molecule type" value="Genomic_DNA"/>
</dbReference>
<reference evidence="2 3" key="1">
    <citation type="submission" date="2019-03" db="EMBL/GenBank/DDBJ databases">
        <title>Draft genome sequences of novel Actinobacteria.</title>
        <authorList>
            <person name="Sahin N."/>
            <person name="Ay H."/>
            <person name="Saygin H."/>
        </authorList>
    </citation>
    <scope>NUCLEOTIDE SEQUENCE [LARGE SCALE GENOMIC DNA]</scope>
    <source>
        <strain evidence="2 3">DSM 45941</strain>
    </source>
</reference>
<accession>A0A4R4ZYL1</accession>
<dbReference type="PANTHER" id="PTHR43798:SF33">
    <property type="entry name" value="HYDROLASE, PUTATIVE (AFU_ORTHOLOGUE AFUA_2G14860)-RELATED"/>
    <property type="match status" value="1"/>
</dbReference>
<comment type="caution">
    <text evidence="2">The sequence shown here is derived from an EMBL/GenBank/DDBJ whole genome shotgun (WGS) entry which is preliminary data.</text>
</comment>
<dbReference type="InterPro" id="IPR050266">
    <property type="entry name" value="AB_hydrolase_sf"/>
</dbReference>
<keyword evidence="2" id="KW-0378">Hydrolase</keyword>
<gene>
    <name evidence="2" type="ORF">E1293_41605</name>
</gene>
<keyword evidence="3" id="KW-1185">Reference proteome</keyword>
<dbReference type="AlphaFoldDB" id="A0A4R4ZYL1"/>
<evidence type="ECO:0000313" key="2">
    <source>
        <dbReference type="EMBL" id="TDD64383.1"/>
    </source>
</evidence>
<organism evidence="2 3">
    <name type="scientific">Actinomadura darangshiensis</name>
    <dbReference type="NCBI Taxonomy" id="705336"/>
    <lineage>
        <taxon>Bacteria</taxon>
        <taxon>Bacillati</taxon>
        <taxon>Actinomycetota</taxon>
        <taxon>Actinomycetes</taxon>
        <taxon>Streptosporangiales</taxon>
        <taxon>Thermomonosporaceae</taxon>
        <taxon>Actinomadura</taxon>
    </lineage>
</organism>
<sequence length="258" mass="27972">MLRYGEAGDPIVIVPGITSPALTAEFVALDLARDHVVHVLDVRGRGRSDTPPAGNYTLRDYAADLAGVIGALGLADPIVLGHSMGARIAAAWRVLHGDPAGARAPLLLADPPLSGPGRGPYPTSWDAFRTQLDEARRGTTPAEMRRFYPAWPERELLIRAQELPSCDETAVRETHEGFETEDFFPYWERLRAPAVLIRGGASPVVTDEGAADLRRANPRIPVVSVPGAGHMIPWDEFGGFITAVRTFLAEPFLAEQPR</sequence>